<proteinExistence type="predicted"/>
<name>A0ABR1JFS3_9AGAR</name>
<dbReference type="InterPro" id="IPR019312">
    <property type="entry name" value="CNOT11"/>
</dbReference>
<feature type="region of interest" description="Disordered" evidence="1">
    <location>
        <begin position="1"/>
        <end position="30"/>
    </location>
</feature>
<feature type="compositionally biased region" description="Low complexity" evidence="1">
    <location>
        <begin position="207"/>
        <end position="224"/>
    </location>
</feature>
<keyword evidence="3" id="KW-1185">Reference proteome</keyword>
<evidence type="ECO:0000313" key="2">
    <source>
        <dbReference type="EMBL" id="KAK7455895.1"/>
    </source>
</evidence>
<sequence>MTTILMSKYSSPSPSSTSTSPSTLQNTTHGDPVRASVAHLLSRAYSLPCSTTAQAFMQLVQPTLRFQLALDALLPLLDPVGPCELAQRILASFILYSLYAPHPIAINPFKSVLYATFTKERTKAVNVAHTTGGVCPNEQLIWVLWKILKGDGNDIGPYSPATLARSPLPPKLRATNLLLDEELYNDNEIDTQTHYSNEAEIDDGRSSADWSSTTSEADATTSGSPSHGSSAPTNLPASATPTPEEEARNETIARGMKLLLAARERVLTLSEQRAIIPAMPLLASSQMITQLDLGPLIASNPTIAHPLFVALLTTANANNANGTSNNDHFNLNLPSPFLEVLPYLPPTLSTFDLMGRLLRDTTPIGYGHGHGIVIGDLVRSEVLGRFIHESINWLDQAERQEREGLISDDRFAIGVRNLCRFYHSLIKLGIVDPKIDADSAEMAHFSLRNARFEEANGLYRTLVSC</sequence>
<feature type="compositionally biased region" description="Low complexity" evidence="1">
    <location>
        <begin position="10"/>
        <end position="23"/>
    </location>
</feature>
<dbReference type="Proteomes" id="UP001498398">
    <property type="component" value="Unassembled WGS sequence"/>
</dbReference>
<dbReference type="Pfam" id="PF10155">
    <property type="entry name" value="CNOT11"/>
    <property type="match status" value="1"/>
</dbReference>
<dbReference type="EMBL" id="JBANRG010000022">
    <property type="protein sequence ID" value="KAK7455895.1"/>
    <property type="molecule type" value="Genomic_DNA"/>
</dbReference>
<feature type="region of interest" description="Disordered" evidence="1">
    <location>
        <begin position="192"/>
        <end position="249"/>
    </location>
</feature>
<evidence type="ECO:0000313" key="3">
    <source>
        <dbReference type="Proteomes" id="UP001498398"/>
    </source>
</evidence>
<feature type="compositionally biased region" description="Polar residues" evidence="1">
    <location>
        <begin position="225"/>
        <end position="241"/>
    </location>
</feature>
<organism evidence="2 3">
    <name type="scientific">Marasmiellus scandens</name>
    <dbReference type="NCBI Taxonomy" id="2682957"/>
    <lineage>
        <taxon>Eukaryota</taxon>
        <taxon>Fungi</taxon>
        <taxon>Dikarya</taxon>
        <taxon>Basidiomycota</taxon>
        <taxon>Agaricomycotina</taxon>
        <taxon>Agaricomycetes</taxon>
        <taxon>Agaricomycetidae</taxon>
        <taxon>Agaricales</taxon>
        <taxon>Marasmiineae</taxon>
        <taxon>Omphalotaceae</taxon>
        <taxon>Marasmiellus</taxon>
    </lineage>
</organism>
<gene>
    <name evidence="2" type="ORF">VKT23_010933</name>
</gene>
<evidence type="ECO:0000256" key="1">
    <source>
        <dbReference type="SAM" id="MobiDB-lite"/>
    </source>
</evidence>
<protein>
    <recommendedName>
        <fullName evidence="4">CCR4-NOT transcription complex subunit 11</fullName>
    </recommendedName>
</protein>
<reference evidence="2 3" key="1">
    <citation type="submission" date="2024-01" db="EMBL/GenBank/DDBJ databases">
        <title>A draft genome for the cacao thread blight pathogen Marasmiellus scandens.</title>
        <authorList>
            <person name="Baruah I.K."/>
            <person name="Leung J."/>
            <person name="Bukari Y."/>
            <person name="Amoako-Attah I."/>
            <person name="Meinhardt L.W."/>
            <person name="Bailey B.A."/>
            <person name="Cohen S.P."/>
        </authorList>
    </citation>
    <scope>NUCLEOTIDE SEQUENCE [LARGE SCALE GENOMIC DNA]</scope>
    <source>
        <strain evidence="2 3">GH-19</strain>
    </source>
</reference>
<evidence type="ECO:0008006" key="4">
    <source>
        <dbReference type="Google" id="ProtNLM"/>
    </source>
</evidence>
<accession>A0ABR1JFS3</accession>
<comment type="caution">
    <text evidence="2">The sequence shown here is derived from an EMBL/GenBank/DDBJ whole genome shotgun (WGS) entry which is preliminary data.</text>
</comment>